<name>A0A4Y9XUK3_9APHY</name>
<comment type="caution">
    <text evidence="2">The sequence shown here is derived from an EMBL/GenBank/DDBJ whole genome shotgun (WGS) entry which is preliminary data.</text>
</comment>
<evidence type="ECO:0000313" key="3">
    <source>
        <dbReference type="Proteomes" id="UP000298390"/>
    </source>
</evidence>
<dbReference type="EMBL" id="SEKV01000871">
    <property type="protein sequence ID" value="TFY53103.1"/>
    <property type="molecule type" value="Genomic_DNA"/>
</dbReference>
<feature type="compositionally biased region" description="Polar residues" evidence="1">
    <location>
        <begin position="87"/>
        <end position="113"/>
    </location>
</feature>
<dbReference type="Proteomes" id="UP000298390">
    <property type="component" value="Unassembled WGS sequence"/>
</dbReference>
<feature type="region of interest" description="Disordered" evidence="1">
    <location>
        <begin position="1"/>
        <end position="410"/>
    </location>
</feature>
<proteinExistence type="predicted"/>
<feature type="compositionally biased region" description="Low complexity" evidence="1">
    <location>
        <begin position="139"/>
        <end position="152"/>
    </location>
</feature>
<sequence>MSPSLRNNEHLLQLNAEPQGPSRLPSPTESMMMLNANAHEPSPSAGTRPARLSYAEVVARTPSPHNDNIDNEIPSNPAPPPTPVALGSSTAPSPENETALSPNTNRFNWLTVSHSKKAKKAERKKARGREVTAHPKAPPATASPSPQASEPTELNTSQESESRKRRRVATDYGDEGSAAGADRQQNAPARYPSLPSPLLLSTASRTPRTPPSVHLASTAQYDGDHKLHDIDHTRDIAFARNPPKASRVAQTKQSKAKSSHQELSGANDRYSTEVPLAPLFPLLPSSQRSTTPHTPEPHRGRARPINPPLQSKGKQRAVETPIEPSSSIYLPPSSSKGQPSASTSSSSSSTSQPQERLSQDSDMEVDSQPSQSISPSPSPTPSSRRRSQRRRAATKARATLSPAPPPPTRQFEFLLDIDAIDPDITIPPRESWRPPQGDCAGWKAINMAPEQKLAWELLCKHRLMLALQIPRHGTEEPGEAERIARILDLLFRLSKVPGISVLTAYSVIGYLGLNREPFWYLVIGLSEAWCSTLATIGWADSPTITLNFTLWQHENPTLCAAFRLIHRFGAQSKAEYIDVIRREILNDDHKLHRTTLEILEKDVEKRGRWRRHTLNDAFGELLDSVDVDIVQVSVSQTTTERIAVVYISPPTANRKDWLTFCDALQRHGFGSAEAGHPEHYKGRLWCGYCHSLGHTMELCTVHQTIGWHDVPARPQPQQPTTGANARGSVRNI</sequence>
<evidence type="ECO:0000313" key="2">
    <source>
        <dbReference type="EMBL" id="TFY53103.1"/>
    </source>
</evidence>
<organism evidence="2 3">
    <name type="scientific">Rhodofomes roseus</name>
    <dbReference type="NCBI Taxonomy" id="34475"/>
    <lineage>
        <taxon>Eukaryota</taxon>
        <taxon>Fungi</taxon>
        <taxon>Dikarya</taxon>
        <taxon>Basidiomycota</taxon>
        <taxon>Agaricomycotina</taxon>
        <taxon>Agaricomycetes</taxon>
        <taxon>Polyporales</taxon>
        <taxon>Rhodofomes</taxon>
    </lineage>
</organism>
<reference evidence="2 3" key="1">
    <citation type="submission" date="2019-01" db="EMBL/GenBank/DDBJ databases">
        <title>Genome sequencing of the rare red list fungi Fomitopsis rosea.</title>
        <authorList>
            <person name="Buettner E."/>
            <person name="Kellner H."/>
        </authorList>
    </citation>
    <scope>NUCLEOTIDE SEQUENCE [LARGE SCALE GENOMIC DNA]</scope>
    <source>
        <strain evidence="2 3">DSM 105464</strain>
    </source>
</reference>
<protein>
    <submittedName>
        <fullName evidence="2">Uncharacterized protein</fullName>
    </submittedName>
</protein>
<feature type="compositionally biased region" description="Basic and acidic residues" evidence="1">
    <location>
        <begin position="222"/>
        <end position="237"/>
    </location>
</feature>
<evidence type="ECO:0000256" key="1">
    <source>
        <dbReference type="SAM" id="MobiDB-lite"/>
    </source>
</evidence>
<gene>
    <name evidence="2" type="ORF">EVJ58_g9637</name>
</gene>
<feature type="region of interest" description="Disordered" evidence="1">
    <location>
        <begin position="712"/>
        <end position="732"/>
    </location>
</feature>
<dbReference type="STRING" id="34475.A0A4Y9XUK3"/>
<feature type="compositionally biased region" description="Basic residues" evidence="1">
    <location>
        <begin position="383"/>
        <end position="394"/>
    </location>
</feature>
<feature type="compositionally biased region" description="Low complexity" evidence="1">
    <location>
        <begin position="275"/>
        <end position="284"/>
    </location>
</feature>
<feature type="compositionally biased region" description="Low complexity" evidence="1">
    <location>
        <begin position="321"/>
        <end position="354"/>
    </location>
</feature>
<accession>A0A4Y9XUK3</accession>
<feature type="compositionally biased region" description="Low complexity" evidence="1">
    <location>
        <begin position="188"/>
        <end position="207"/>
    </location>
</feature>
<feature type="compositionally biased region" description="Basic residues" evidence="1">
    <location>
        <begin position="114"/>
        <end position="127"/>
    </location>
</feature>
<dbReference type="AlphaFoldDB" id="A0A4Y9XUK3"/>